<dbReference type="GO" id="GO:0003723">
    <property type="term" value="F:RNA binding"/>
    <property type="evidence" value="ECO:0007669"/>
    <property type="project" value="InterPro"/>
</dbReference>
<dbReference type="SMART" id="SM00804">
    <property type="entry name" value="TAP_C"/>
    <property type="match status" value="1"/>
</dbReference>
<comment type="subcellular location">
    <subcellularLocation>
        <location evidence="1">Cytoplasm</location>
    </subcellularLocation>
    <subcellularLocation>
        <location evidence="2">Nucleus</location>
        <location evidence="2">Nucleoplasm</location>
    </subcellularLocation>
</comment>
<keyword evidence="4" id="KW-0813">Transport</keyword>
<feature type="non-terminal residue" evidence="13">
    <location>
        <position position="1"/>
    </location>
</feature>
<evidence type="ECO:0000259" key="12">
    <source>
        <dbReference type="PROSITE" id="PS51281"/>
    </source>
</evidence>
<keyword evidence="5" id="KW-0963">Cytoplasm</keyword>
<dbReference type="SUPFAM" id="SSF46934">
    <property type="entry name" value="UBA-like"/>
    <property type="match status" value="1"/>
</dbReference>
<organism evidence="13 14">
    <name type="scientific">Caloenas nicobarica</name>
    <name type="common">Nicobar pigeon</name>
    <dbReference type="NCBI Taxonomy" id="187106"/>
    <lineage>
        <taxon>Eukaryota</taxon>
        <taxon>Metazoa</taxon>
        <taxon>Chordata</taxon>
        <taxon>Craniata</taxon>
        <taxon>Vertebrata</taxon>
        <taxon>Euteleostomi</taxon>
        <taxon>Archelosauria</taxon>
        <taxon>Archosauria</taxon>
        <taxon>Dinosauria</taxon>
        <taxon>Saurischia</taxon>
        <taxon>Theropoda</taxon>
        <taxon>Coelurosauria</taxon>
        <taxon>Aves</taxon>
        <taxon>Neognathae</taxon>
        <taxon>Neoaves</taxon>
        <taxon>Columbimorphae</taxon>
        <taxon>Columbiformes</taxon>
        <taxon>Columbidae</taxon>
        <taxon>Caloenas</taxon>
    </lineage>
</organism>
<dbReference type="InterPro" id="IPR032710">
    <property type="entry name" value="NTF2-like_dom_sf"/>
</dbReference>
<keyword evidence="8" id="KW-0509">mRNA transport</keyword>
<accession>A0A7K6SQE7</accession>
<dbReference type="InterPro" id="IPR018222">
    <property type="entry name" value="Nuclear_transport_factor_2_euk"/>
</dbReference>
<gene>
    <name evidence="13" type="primary">Nxf1</name>
    <name evidence="13" type="ORF">CALNIC_R14552</name>
</gene>
<dbReference type="FunFam" id="3.30.70.330:FF:000165">
    <property type="entry name" value="nuclear RNA export factor 1"/>
    <property type="match status" value="1"/>
</dbReference>
<dbReference type="SUPFAM" id="SSF54928">
    <property type="entry name" value="RNA-binding domain, RBD"/>
    <property type="match status" value="1"/>
</dbReference>
<feature type="non-terminal residue" evidence="13">
    <location>
        <position position="508"/>
    </location>
</feature>
<dbReference type="PANTHER" id="PTHR10662">
    <property type="entry name" value="NUCLEAR RNA EXPORT FACTOR"/>
    <property type="match status" value="1"/>
</dbReference>
<dbReference type="Gene3D" id="3.30.70.330">
    <property type="match status" value="1"/>
</dbReference>
<feature type="compositionally biased region" description="Pro residues" evidence="10">
    <location>
        <begin position="226"/>
        <end position="287"/>
    </location>
</feature>
<name>A0A7K6SQE7_CALNI</name>
<evidence type="ECO:0000256" key="9">
    <source>
        <dbReference type="ARBA" id="ARBA00023242"/>
    </source>
</evidence>
<keyword evidence="9" id="KW-0539">Nucleus</keyword>
<feature type="compositionally biased region" description="Low complexity" evidence="10">
    <location>
        <begin position="70"/>
        <end position="81"/>
    </location>
</feature>
<evidence type="ECO:0000256" key="5">
    <source>
        <dbReference type="ARBA" id="ARBA00022490"/>
    </source>
</evidence>
<dbReference type="InterPro" id="IPR009060">
    <property type="entry name" value="UBA-like_sf"/>
</dbReference>
<comment type="similarity">
    <text evidence="3">Belongs to the NXF family.</text>
</comment>
<keyword evidence="7" id="KW-0677">Repeat</keyword>
<dbReference type="SUPFAM" id="SSF54427">
    <property type="entry name" value="NTF2-like"/>
    <property type="match status" value="1"/>
</dbReference>
<dbReference type="Pfam" id="PF03943">
    <property type="entry name" value="TAP_C"/>
    <property type="match status" value="1"/>
</dbReference>
<dbReference type="GO" id="GO:0005654">
    <property type="term" value="C:nucleoplasm"/>
    <property type="evidence" value="ECO:0007669"/>
    <property type="project" value="UniProtKB-SubCell"/>
</dbReference>
<dbReference type="Gene3D" id="3.10.450.50">
    <property type="match status" value="1"/>
</dbReference>
<feature type="domain" description="NTF2" evidence="11">
    <location>
        <begin position="350"/>
        <end position="425"/>
    </location>
</feature>
<evidence type="ECO:0000256" key="7">
    <source>
        <dbReference type="ARBA" id="ARBA00022737"/>
    </source>
</evidence>
<dbReference type="InterPro" id="IPR035979">
    <property type="entry name" value="RBD_domain_sf"/>
</dbReference>
<dbReference type="FunFam" id="1.10.8.10:FF:000018">
    <property type="entry name" value="Nuclear RNA export factor 1"/>
    <property type="match status" value="1"/>
</dbReference>
<evidence type="ECO:0000256" key="2">
    <source>
        <dbReference type="ARBA" id="ARBA00004642"/>
    </source>
</evidence>
<dbReference type="GO" id="GO:0005737">
    <property type="term" value="C:cytoplasm"/>
    <property type="evidence" value="ECO:0007669"/>
    <property type="project" value="UniProtKB-SubCell"/>
</dbReference>
<feature type="compositionally biased region" description="Low complexity" evidence="10">
    <location>
        <begin position="288"/>
        <end position="298"/>
    </location>
</feature>
<evidence type="ECO:0000256" key="4">
    <source>
        <dbReference type="ARBA" id="ARBA00022448"/>
    </source>
</evidence>
<feature type="compositionally biased region" description="Low complexity" evidence="10">
    <location>
        <begin position="319"/>
        <end position="330"/>
    </location>
</feature>
<dbReference type="InterPro" id="IPR005637">
    <property type="entry name" value="TAP_C_dom"/>
</dbReference>
<reference evidence="13 14" key="1">
    <citation type="submission" date="2019-09" db="EMBL/GenBank/DDBJ databases">
        <title>Bird 10,000 Genomes (B10K) Project - Family phase.</title>
        <authorList>
            <person name="Zhang G."/>
        </authorList>
    </citation>
    <scope>NUCLEOTIDE SEQUENCE [LARGE SCALE GENOMIC DNA]</scope>
    <source>
        <strain evidence="13">OUT-0007</strain>
        <tissue evidence="13">Blood</tissue>
    </source>
</reference>
<keyword evidence="6" id="KW-0433">Leucine-rich repeat</keyword>
<dbReference type="GO" id="GO:0016973">
    <property type="term" value="P:poly(A)+ mRNA export from nucleus"/>
    <property type="evidence" value="ECO:0007669"/>
    <property type="project" value="TreeGrafter"/>
</dbReference>
<dbReference type="Proteomes" id="UP000546235">
    <property type="component" value="Unassembled WGS sequence"/>
</dbReference>
<evidence type="ECO:0000256" key="8">
    <source>
        <dbReference type="ARBA" id="ARBA00022816"/>
    </source>
</evidence>
<dbReference type="InterPro" id="IPR030217">
    <property type="entry name" value="NXF_fam"/>
</dbReference>
<feature type="domain" description="TAP-C" evidence="12">
    <location>
        <begin position="454"/>
        <end position="508"/>
    </location>
</feature>
<dbReference type="InterPro" id="IPR015245">
    <property type="entry name" value="Tap_RNA-bd"/>
</dbReference>
<proteinExistence type="inferred from homology"/>
<keyword evidence="14" id="KW-1185">Reference proteome</keyword>
<dbReference type="PROSITE" id="PS51281">
    <property type="entry name" value="TAP_C"/>
    <property type="match status" value="1"/>
</dbReference>
<dbReference type="InterPro" id="IPR012677">
    <property type="entry name" value="Nucleotide-bd_a/b_plait_sf"/>
</dbReference>
<dbReference type="CDD" id="cd14342">
    <property type="entry name" value="UBA_TAP-C"/>
    <property type="match status" value="1"/>
</dbReference>
<feature type="compositionally biased region" description="Pro residues" evidence="10">
    <location>
        <begin position="299"/>
        <end position="311"/>
    </location>
</feature>
<evidence type="ECO:0000313" key="14">
    <source>
        <dbReference type="Proteomes" id="UP000546235"/>
    </source>
</evidence>
<dbReference type="PROSITE" id="PS50177">
    <property type="entry name" value="NTF2_DOMAIN"/>
    <property type="match status" value="1"/>
</dbReference>
<dbReference type="AlphaFoldDB" id="A0A7K6SQE7"/>
<evidence type="ECO:0000259" key="11">
    <source>
        <dbReference type="PROSITE" id="PS50177"/>
    </source>
</evidence>
<sequence>AEGGSPRAEHDDRVGGRGFSGRRKKGRGPFRGKMYSEPNHRPRSRPGPRARPDDDDGDVPMSEAHDGPRGRYLPYGPRPNRTANIHITVRRDLPAPERGGGGTSRDGGRRNWFKITIPYGKKYDKSWLLSSIQNLCSVPFTPVEFHYDHNRAQFYVEDATTASALKQVSRKITDRDNYKVVIVINSSAPPQSLQNELKPEEIEQLKVSERDGRFWAGRWAEPAPPHHLHFPPPLHSPLRPHPPSPPHPPPRLPHPPPCLPHPPPRLPHPPPRLPHPPPHLPHPPPHAHSPASHLHPLLHLPPPHPHAPPPHLHPHSHSLPHSAPHPSPSHLHSHPPPSMRFKLLKHTRLNVVAFLNELPKTQHDVNSFMVDICAQTNTLLCFAVHGIFKEVDGKSRDSVRAFTRMFIAVPAGNTGLCIVNDELFVRNATSEETRKAFLVPAPTPSSSPVPTLSAEQQEMLAAFSMQSGMNLEWSQKCLQDNDWDYGRAGQVFTQLKMEGKIPEVAFLK</sequence>
<evidence type="ECO:0000256" key="6">
    <source>
        <dbReference type="ARBA" id="ARBA00022614"/>
    </source>
</evidence>
<evidence type="ECO:0000313" key="13">
    <source>
        <dbReference type="EMBL" id="NWX00542.1"/>
    </source>
</evidence>
<feature type="compositionally biased region" description="Basic residues" evidence="10">
    <location>
        <begin position="20"/>
        <end position="30"/>
    </location>
</feature>
<evidence type="ECO:0000256" key="1">
    <source>
        <dbReference type="ARBA" id="ARBA00004496"/>
    </source>
</evidence>
<dbReference type="FunFam" id="3.10.450.50:FF:000004">
    <property type="entry name" value="Nuclear RNA export factor 1"/>
    <property type="match status" value="1"/>
</dbReference>
<evidence type="ECO:0000256" key="10">
    <source>
        <dbReference type="SAM" id="MobiDB-lite"/>
    </source>
</evidence>
<protein>
    <submittedName>
        <fullName evidence="13">NXF1 factor</fullName>
    </submittedName>
</protein>
<dbReference type="Pfam" id="PF09162">
    <property type="entry name" value="Tap-RNA_bind"/>
    <property type="match status" value="1"/>
</dbReference>
<feature type="region of interest" description="Disordered" evidence="10">
    <location>
        <begin position="1"/>
        <end position="81"/>
    </location>
</feature>
<evidence type="ECO:0000256" key="3">
    <source>
        <dbReference type="ARBA" id="ARBA00009285"/>
    </source>
</evidence>
<dbReference type="EMBL" id="VZSB01001093">
    <property type="protein sequence ID" value="NWX00542.1"/>
    <property type="molecule type" value="Genomic_DNA"/>
</dbReference>
<dbReference type="InterPro" id="IPR002075">
    <property type="entry name" value="NTF2_dom"/>
</dbReference>
<dbReference type="Pfam" id="PF22602">
    <property type="entry name" value="NXF_NTF2"/>
    <property type="match status" value="1"/>
</dbReference>
<feature type="region of interest" description="Disordered" evidence="10">
    <location>
        <begin position="226"/>
        <end position="338"/>
    </location>
</feature>
<comment type="caution">
    <text evidence="13">The sequence shown here is derived from an EMBL/GenBank/DDBJ whole genome shotgun (WGS) entry which is preliminary data.</text>
</comment>
<dbReference type="PANTHER" id="PTHR10662:SF22">
    <property type="entry name" value="NUCLEAR RNA EXPORT FACTOR 1"/>
    <property type="match status" value="1"/>
</dbReference>
<dbReference type="Gene3D" id="1.10.8.10">
    <property type="entry name" value="DNA helicase RuvA subunit, C-terminal domain"/>
    <property type="match status" value="1"/>
</dbReference>